<dbReference type="EMBL" id="LT670817">
    <property type="protein sequence ID" value="SHG10105.1"/>
    <property type="molecule type" value="Genomic_DNA"/>
</dbReference>
<dbReference type="AlphaFoldDB" id="A0A1M5H2D9"/>
<evidence type="ECO:0000313" key="2">
    <source>
        <dbReference type="Proteomes" id="UP000189796"/>
    </source>
</evidence>
<name>A0A1M5H2D9_9BRAD</name>
<evidence type="ECO:0000313" key="1">
    <source>
        <dbReference type="EMBL" id="SHG10105.1"/>
    </source>
</evidence>
<proteinExistence type="predicted"/>
<accession>A0A1M5H2D9</accession>
<gene>
    <name evidence="1" type="ORF">SAMN05443248_0285</name>
</gene>
<organism evidence="1 2">
    <name type="scientific">Bradyrhizobium erythrophlei</name>
    <dbReference type="NCBI Taxonomy" id="1437360"/>
    <lineage>
        <taxon>Bacteria</taxon>
        <taxon>Pseudomonadati</taxon>
        <taxon>Pseudomonadota</taxon>
        <taxon>Alphaproteobacteria</taxon>
        <taxon>Hyphomicrobiales</taxon>
        <taxon>Nitrobacteraceae</taxon>
        <taxon>Bradyrhizobium</taxon>
    </lineage>
</organism>
<sequence length="59" mass="6603">MAASSEAKYEVCEMKIGPGCFIRITVSGAVPKHVYSFADEPEARAWIKQQDRDARNSTR</sequence>
<dbReference type="Proteomes" id="UP000189796">
    <property type="component" value="Chromosome I"/>
</dbReference>
<protein>
    <submittedName>
        <fullName evidence="1">Uncharacterized protein</fullName>
    </submittedName>
</protein>
<reference evidence="1 2" key="1">
    <citation type="submission" date="2016-11" db="EMBL/GenBank/DDBJ databases">
        <authorList>
            <person name="Jaros S."/>
            <person name="Januszkiewicz K."/>
            <person name="Wedrychowicz H."/>
        </authorList>
    </citation>
    <scope>NUCLEOTIDE SEQUENCE [LARGE SCALE GENOMIC DNA]</scope>
    <source>
        <strain evidence="1 2">GAS138</strain>
    </source>
</reference>